<dbReference type="InterPro" id="IPR057727">
    <property type="entry name" value="WCX_dom"/>
</dbReference>
<evidence type="ECO:0000313" key="3">
    <source>
        <dbReference type="Proteomes" id="UP000192266"/>
    </source>
</evidence>
<gene>
    <name evidence="2" type="ORF">SAMN00120144_3903</name>
</gene>
<dbReference type="EMBL" id="FWWW01000101">
    <property type="protein sequence ID" value="SMC00396.1"/>
    <property type="molecule type" value="Genomic_DNA"/>
</dbReference>
<sequence length="43" mass="4881">MRLTVYDTHELGMELLSYGPEVAVLAPAGLREWVREMHTASYS</sequence>
<reference evidence="2 3" key="1">
    <citation type="submission" date="2017-04" db="EMBL/GenBank/DDBJ databases">
        <authorList>
            <person name="Afonso C.L."/>
            <person name="Miller P.J."/>
            <person name="Scott M.A."/>
            <person name="Spackman E."/>
            <person name="Goraichik I."/>
            <person name="Dimitrov K.M."/>
            <person name="Suarez D.L."/>
            <person name="Swayne D.E."/>
        </authorList>
    </citation>
    <scope>NUCLEOTIDE SEQUENCE [LARGE SCALE GENOMIC DNA]</scope>
    <source>
        <strain evidence="2 3">DSM 11622</strain>
    </source>
</reference>
<evidence type="ECO:0000259" key="1">
    <source>
        <dbReference type="Pfam" id="PF25583"/>
    </source>
</evidence>
<proteinExistence type="predicted"/>
<dbReference type="AlphaFoldDB" id="A0A1W1W471"/>
<dbReference type="Pfam" id="PF25583">
    <property type="entry name" value="WCX"/>
    <property type="match status" value="1"/>
</dbReference>
<protein>
    <recommendedName>
        <fullName evidence="1">WCX domain-containing protein</fullName>
    </recommendedName>
</protein>
<accession>A0A1W1W471</accession>
<organism evidence="2 3">
    <name type="scientific">Hymenobacter roseosalivarius DSM 11622</name>
    <dbReference type="NCBI Taxonomy" id="645990"/>
    <lineage>
        <taxon>Bacteria</taxon>
        <taxon>Pseudomonadati</taxon>
        <taxon>Bacteroidota</taxon>
        <taxon>Cytophagia</taxon>
        <taxon>Cytophagales</taxon>
        <taxon>Hymenobacteraceae</taxon>
        <taxon>Hymenobacter</taxon>
    </lineage>
</organism>
<evidence type="ECO:0000313" key="2">
    <source>
        <dbReference type="EMBL" id="SMC00396.1"/>
    </source>
</evidence>
<keyword evidence="3" id="KW-1185">Reference proteome</keyword>
<dbReference type="Proteomes" id="UP000192266">
    <property type="component" value="Unassembled WGS sequence"/>
</dbReference>
<name>A0A1W1W471_9BACT</name>
<feature type="domain" description="WCX" evidence="1">
    <location>
        <begin position="2"/>
        <end position="39"/>
    </location>
</feature>